<dbReference type="InterPro" id="IPR035985">
    <property type="entry name" value="Ubiquitin-activating_enz"/>
</dbReference>
<keyword evidence="2" id="KW-0548">Nucleotidyltransferase</keyword>
<name>A0A2M9BU08_9MICO</name>
<dbReference type="RefSeq" id="WP_100345182.1">
    <property type="nucleotide sequence ID" value="NZ_PGFB01000004.1"/>
</dbReference>
<dbReference type="GO" id="GO:0008146">
    <property type="term" value="F:sulfotransferase activity"/>
    <property type="evidence" value="ECO:0007669"/>
    <property type="project" value="TreeGrafter"/>
</dbReference>
<protein>
    <submittedName>
        <fullName evidence="2">Adenylyltransferase/sulfurtransferase</fullName>
    </submittedName>
</protein>
<sequence>MTVAAQATPLPPLVAAADTLTAEELTRYSRQIVLPGFGPLGQGRLANARVLVVGAGGLGSATITALAALGVGTVGIVDADIVELSNLPRQSIHDPGSVGAGKAASAAASVRALATRTRAVVHDLRLTRENALGILGDYDLVLDGSDNFATRYLVNDAAAILGTPLVWGAVHRFGGQAGVCWAVHGPQYRDLFPQPPEPGSVPSCEEAGVLPSVCAVVGGIMVGEAVKLITGTGRTLLGRVTSYDALTGGFRELAYERDPEGAPITELVDYDAFCGTTPPGDTAGTVVRPTSITAPELARRLAAGEQLTVVDVREPWEAEIASIPGGLLKPLPGIEGWVGEVPAEGAVVLYCHHGIRSETARRRLAASGVEALSLTGGIDAWSLSVDPRVARY</sequence>
<evidence type="ECO:0000313" key="2">
    <source>
        <dbReference type="EMBL" id="PJJ61438.1"/>
    </source>
</evidence>
<organism evidence="2 3">
    <name type="scientific">Compostimonas suwonensis</name>
    <dbReference type="NCBI Taxonomy" id="1048394"/>
    <lineage>
        <taxon>Bacteria</taxon>
        <taxon>Bacillati</taxon>
        <taxon>Actinomycetota</taxon>
        <taxon>Actinomycetes</taxon>
        <taxon>Micrococcales</taxon>
        <taxon>Microbacteriaceae</taxon>
        <taxon>Compostimonas</taxon>
    </lineage>
</organism>
<dbReference type="Pfam" id="PF00899">
    <property type="entry name" value="ThiF"/>
    <property type="match status" value="1"/>
</dbReference>
<dbReference type="GO" id="GO:0008641">
    <property type="term" value="F:ubiquitin-like modifier activating enzyme activity"/>
    <property type="evidence" value="ECO:0007669"/>
    <property type="project" value="InterPro"/>
</dbReference>
<dbReference type="PROSITE" id="PS50206">
    <property type="entry name" value="RHODANESE_3"/>
    <property type="match status" value="1"/>
</dbReference>
<dbReference type="Gene3D" id="3.40.250.10">
    <property type="entry name" value="Rhodanese-like domain"/>
    <property type="match status" value="1"/>
</dbReference>
<keyword evidence="3" id="KW-1185">Reference proteome</keyword>
<dbReference type="CDD" id="cd00757">
    <property type="entry name" value="ThiF_MoeB_HesA_family"/>
    <property type="match status" value="1"/>
</dbReference>
<dbReference type="Gene3D" id="3.40.50.720">
    <property type="entry name" value="NAD(P)-binding Rossmann-like Domain"/>
    <property type="match status" value="1"/>
</dbReference>
<dbReference type="AlphaFoldDB" id="A0A2M9BU08"/>
<comment type="caution">
    <text evidence="2">The sequence shown here is derived from an EMBL/GenBank/DDBJ whole genome shotgun (WGS) entry which is preliminary data.</text>
</comment>
<dbReference type="OrthoDB" id="9804286at2"/>
<evidence type="ECO:0000259" key="1">
    <source>
        <dbReference type="PROSITE" id="PS50206"/>
    </source>
</evidence>
<feature type="domain" description="Rhodanese" evidence="1">
    <location>
        <begin position="303"/>
        <end position="390"/>
    </location>
</feature>
<dbReference type="PANTHER" id="PTHR10953:SF102">
    <property type="entry name" value="ADENYLYLTRANSFERASE AND SULFURTRANSFERASE MOCS3"/>
    <property type="match status" value="1"/>
</dbReference>
<keyword evidence="2" id="KW-0808">Transferase</keyword>
<reference evidence="2 3" key="1">
    <citation type="submission" date="2017-11" db="EMBL/GenBank/DDBJ databases">
        <title>Genomic Encyclopedia of Archaeal and Bacterial Type Strains, Phase II (KMG-II): From Individual Species to Whole Genera.</title>
        <authorList>
            <person name="Goeker M."/>
        </authorList>
    </citation>
    <scope>NUCLEOTIDE SEQUENCE [LARGE SCALE GENOMIC DNA]</scope>
    <source>
        <strain evidence="2 3">DSM 25625</strain>
    </source>
</reference>
<evidence type="ECO:0000313" key="3">
    <source>
        <dbReference type="Proteomes" id="UP000230161"/>
    </source>
</evidence>
<proteinExistence type="predicted"/>
<dbReference type="GO" id="GO:0005829">
    <property type="term" value="C:cytosol"/>
    <property type="evidence" value="ECO:0007669"/>
    <property type="project" value="TreeGrafter"/>
</dbReference>
<dbReference type="EMBL" id="PGFB01000004">
    <property type="protein sequence ID" value="PJJ61438.1"/>
    <property type="molecule type" value="Genomic_DNA"/>
</dbReference>
<dbReference type="InterPro" id="IPR045886">
    <property type="entry name" value="ThiF/MoeB/HesA"/>
</dbReference>
<dbReference type="Pfam" id="PF00581">
    <property type="entry name" value="Rhodanese"/>
    <property type="match status" value="1"/>
</dbReference>
<dbReference type="SUPFAM" id="SSF69572">
    <property type="entry name" value="Activating enzymes of the ubiquitin-like proteins"/>
    <property type="match status" value="1"/>
</dbReference>
<dbReference type="InterPro" id="IPR000594">
    <property type="entry name" value="ThiF_NAD_FAD-bd"/>
</dbReference>
<accession>A0A2M9BU08</accession>
<dbReference type="PANTHER" id="PTHR10953">
    <property type="entry name" value="UBIQUITIN-ACTIVATING ENZYME E1"/>
    <property type="match status" value="1"/>
</dbReference>
<dbReference type="InterPro" id="IPR036873">
    <property type="entry name" value="Rhodanese-like_dom_sf"/>
</dbReference>
<dbReference type="InterPro" id="IPR001763">
    <property type="entry name" value="Rhodanese-like_dom"/>
</dbReference>
<dbReference type="GO" id="GO:0004792">
    <property type="term" value="F:thiosulfate-cyanide sulfurtransferase activity"/>
    <property type="evidence" value="ECO:0007669"/>
    <property type="project" value="TreeGrafter"/>
</dbReference>
<gene>
    <name evidence="2" type="ORF">CLV54_2383</name>
</gene>
<dbReference type="SMART" id="SM00450">
    <property type="entry name" value="RHOD"/>
    <property type="match status" value="1"/>
</dbReference>
<dbReference type="Proteomes" id="UP000230161">
    <property type="component" value="Unassembled WGS sequence"/>
</dbReference>
<dbReference type="GO" id="GO:0016779">
    <property type="term" value="F:nucleotidyltransferase activity"/>
    <property type="evidence" value="ECO:0007669"/>
    <property type="project" value="UniProtKB-KW"/>
</dbReference>